<dbReference type="Gene3D" id="3.20.20.140">
    <property type="entry name" value="Metal-dependent hydrolases"/>
    <property type="match status" value="2"/>
</dbReference>
<dbReference type="InterPro" id="IPR011059">
    <property type="entry name" value="Metal-dep_hydrolase_composite"/>
</dbReference>
<dbReference type="PANTHER" id="PTHR36842:SF1">
    <property type="entry name" value="PROTEIN TOLB"/>
    <property type="match status" value="1"/>
</dbReference>
<dbReference type="KEGG" id="gau:GAU_1036"/>
<dbReference type="Pfam" id="PF01979">
    <property type="entry name" value="Amidohydro_1"/>
    <property type="match status" value="1"/>
</dbReference>
<evidence type="ECO:0000256" key="1">
    <source>
        <dbReference type="ARBA" id="ARBA00009820"/>
    </source>
</evidence>
<sequence>MHSPPATPLFDELRVSSDRLAVGRLNPGGCLVLRSLPLSALALAVSLLPASSLVAQAAAGGARGTPPRPLPLEATRSYALDTREGTWLSVDISPDGKQIVFDMLGDLYTMPFAGGEATRITNGLAFDAQPRFSPDGKSVVFISDRQGADNVHTIDLATNEIKEITRGRTNVYLSPEYSPDGQYIVASKGSFRGALPTLWMYHVRGGSGVSLYTAPANAAPGTAVQQAGASFSPDGRYLWYTQRTGAWHYNAQFPQYQVWTYDRETGEREIQSTRYGSAVRPTVSPDGKWMVYGSRYENKTGLRIRDLASGDERWLAYPTQRDEMETRAPLDALPGMSFTPDSKEIVASYGKKLWRVAVDGSGQVEIPFHVKADVAVGPEVSFTYPISDSAQFTVRQIRDGVMSPDGKQLAFISLDKLYVMDWPSGTPRRVSTLNDIEAEPAWSPDGRSLAWVTWANNGGRLYKSAMVAGRATRVLPVSASTGTFRQPVWSPNGARILVLQSGAQGRRDQTGVTGTTQLMWFAANSTSTNGDAGTLIARAAGRSKPHFSRDTTRIYLSSNNGLVSIRWDGTDEQRHLRVVGGGGDGAADDDHAHTDMTVAELELQRTPEEPNSPGPPAQLVMISPNGDVALAQINQDFYTVTIPPRGTQATVNIADPNTASFPARKLTDIGGQFPAWSSDGKRLHWSIGNAFVSFDVDSAAARDAAIAIARRDSVPEASRPRPYVPLEQRIVMQGTRDIPSATVVLRNAKLVTMKGDEVIARGDVVVKNNRITAIGAAGTVTVPSGATEMDLAGATIIPGFVDTHAHLRAERGSIHESQPWAYLANLAFGVTTTRDPQTATTDVLTYQDLVETGQIIGPRVYSTGPGIFSTDNIRDQEHARSLLKRYSSYYDTKTIKMYVSGVRQVRQWIITAAREQQLMPTTEGSLDVKLNLTETLDGYPGLEHSIGIVPLGADIVNFLAWSKRTYTPTLLVNYGGPWAENYFYTKEDPWANPKLQRFTAYEELALKTRRRMASMPNGGTAGGWFRDDEYIFPQLATDAAGVLRAGGRIGVGSHGQLQGLGYHWELWAMATGGLTTLEALRVSTIIGATAIGLQNDLGSLEVGKLADLLVLDRDPTTDIRNTNSIRYVMKNGRLYDGNTLAEQYPTKRTGPEVPNRPITPNTKAGTGN</sequence>
<gene>
    <name evidence="4" type="ordered locus">GAU_1036</name>
</gene>
<dbReference type="Gene3D" id="2.30.40.10">
    <property type="entry name" value="Urease, subunit C, domain 1"/>
    <property type="match status" value="2"/>
</dbReference>
<dbReference type="AlphaFoldDB" id="C1A768"/>
<feature type="region of interest" description="Disordered" evidence="2">
    <location>
        <begin position="1144"/>
        <end position="1168"/>
    </location>
</feature>
<dbReference type="EMBL" id="AP009153">
    <property type="protein sequence ID" value="BAH38078.1"/>
    <property type="molecule type" value="Genomic_DNA"/>
</dbReference>
<dbReference type="InterPro" id="IPR011042">
    <property type="entry name" value="6-blade_b-propeller_TolB-like"/>
</dbReference>
<keyword evidence="5" id="KW-1185">Reference proteome</keyword>
<dbReference type="Proteomes" id="UP000002209">
    <property type="component" value="Chromosome"/>
</dbReference>
<dbReference type="SUPFAM" id="SSF82171">
    <property type="entry name" value="DPP6 N-terminal domain-like"/>
    <property type="match status" value="1"/>
</dbReference>
<dbReference type="InterPro" id="IPR006680">
    <property type="entry name" value="Amidohydro-rel"/>
</dbReference>
<dbReference type="SUPFAM" id="SSF69304">
    <property type="entry name" value="Tricorn protease N-terminal domain"/>
    <property type="match status" value="1"/>
</dbReference>
<reference evidence="5" key="1">
    <citation type="submission" date="2006-03" db="EMBL/GenBank/DDBJ databases">
        <title>Complete genome sequence of Gemmatimonas aurantiaca T-27 that represents a novel phylum Gemmatimonadetes.</title>
        <authorList>
            <person name="Takasaki K."/>
            <person name="Ichikawa N."/>
            <person name="Miura H."/>
            <person name="Matsushita S."/>
            <person name="Watanabe Y."/>
            <person name="Oguchi A."/>
            <person name="Ankai A."/>
            <person name="Yashiro I."/>
            <person name="Takahashi M."/>
            <person name="Terui Y."/>
            <person name="Fukui S."/>
            <person name="Yokoyama H."/>
            <person name="Tanikawa S."/>
            <person name="Hanada S."/>
            <person name="Kamagata Y."/>
            <person name="Fujita N."/>
        </authorList>
    </citation>
    <scope>NUCLEOTIDE SEQUENCE [LARGE SCALE GENOMIC DNA]</scope>
    <source>
        <strain evidence="5">T-27 / DSM 14586 / JCM 11422 / NBRC 100505</strain>
    </source>
</reference>
<organism evidence="4 5">
    <name type="scientific">Gemmatimonas aurantiaca (strain DSM 14586 / JCM 11422 / NBRC 100505 / T-27)</name>
    <dbReference type="NCBI Taxonomy" id="379066"/>
    <lineage>
        <taxon>Bacteria</taxon>
        <taxon>Pseudomonadati</taxon>
        <taxon>Gemmatimonadota</taxon>
        <taxon>Gemmatimonadia</taxon>
        <taxon>Gemmatimonadales</taxon>
        <taxon>Gemmatimonadaceae</taxon>
        <taxon>Gemmatimonas</taxon>
    </lineage>
</organism>
<proteinExistence type="inferred from homology"/>
<dbReference type="InterPro" id="IPR032466">
    <property type="entry name" value="Metal_Hydrolase"/>
</dbReference>
<dbReference type="HOGENOM" id="CLU_003547_0_0_0"/>
<evidence type="ECO:0000313" key="5">
    <source>
        <dbReference type="Proteomes" id="UP000002209"/>
    </source>
</evidence>
<dbReference type="PANTHER" id="PTHR36842">
    <property type="entry name" value="PROTEIN TOLB HOMOLOG"/>
    <property type="match status" value="1"/>
</dbReference>
<feature type="domain" description="Amidohydrolase-related" evidence="3">
    <location>
        <begin position="1040"/>
        <end position="1134"/>
    </location>
</feature>
<dbReference type="SUPFAM" id="SSF51338">
    <property type="entry name" value="Composite domain of metallo-dependent hydrolases"/>
    <property type="match status" value="1"/>
</dbReference>
<dbReference type="Pfam" id="PF07676">
    <property type="entry name" value="PD40"/>
    <property type="match status" value="2"/>
</dbReference>
<accession>C1A768</accession>
<evidence type="ECO:0000256" key="2">
    <source>
        <dbReference type="SAM" id="MobiDB-lite"/>
    </source>
</evidence>
<dbReference type="GO" id="GO:0016810">
    <property type="term" value="F:hydrolase activity, acting on carbon-nitrogen (but not peptide) bonds"/>
    <property type="evidence" value="ECO:0007669"/>
    <property type="project" value="InterPro"/>
</dbReference>
<dbReference type="eggNOG" id="COG0823">
    <property type="taxonomic scope" value="Bacteria"/>
</dbReference>
<feature type="compositionally biased region" description="Polar residues" evidence="2">
    <location>
        <begin position="1158"/>
        <end position="1168"/>
    </location>
</feature>
<evidence type="ECO:0000313" key="4">
    <source>
        <dbReference type="EMBL" id="BAH38078.1"/>
    </source>
</evidence>
<dbReference type="Pfam" id="PF26549">
    <property type="entry name" value="Tricorn_N"/>
    <property type="match status" value="1"/>
</dbReference>
<name>C1A768_GEMAT</name>
<dbReference type="Gene3D" id="2.120.10.30">
    <property type="entry name" value="TolB, C-terminal domain"/>
    <property type="match status" value="3"/>
</dbReference>
<dbReference type="InterPro" id="IPR011659">
    <property type="entry name" value="WD40"/>
</dbReference>
<comment type="similarity">
    <text evidence="1">Belongs to the TolB family.</text>
</comment>
<evidence type="ECO:0000259" key="3">
    <source>
        <dbReference type="Pfam" id="PF01979"/>
    </source>
</evidence>
<dbReference type="SUPFAM" id="SSF51556">
    <property type="entry name" value="Metallo-dependent hydrolases"/>
    <property type="match status" value="1"/>
</dbReference>
<dbReference type="STRING" id="379066.GAU_1036"/>
<dbReference type="eggNOG" id="COG1228">
    <property type="taxonomic scope" value="Bacteria"/>
</dbReference>
<protein>
    <recommendedName>
        <fullName evidence="3">Amidohydrolase-related domain-containing protein</fullName>
    </recommendedName>
</protein>